<dbReference type="FunCoup" id="G0V7M6">
    <property type="interactions" value="430"/>
</dbReference>
<name>G0V7M6_NAUCA</name>
<dbReference type="PANTHER" id="PTHR19818">
    <property type="entry name" value="ZINC FINGER PROTEIN ZIC AND GLI"/>
    <property type="match status" value="1"/>
</dbReference>
<keyword evidence="14" id="KW-1185">Reference proteome</keyword>
<dbReference type="FunFam" id="3.30.160.60:FF:000325">
    <property type="entry name" value="ZFP90 zinc finger protein"/>
    <property type="match status" value="1"/>
</dbReference>
<dbReference type="EMBL" id="HE576752">
    <property type="protein sequence ID" value="CCC67474.1"/>
    <property type="molecule type" value="Genomic_DNA"/>
</dbReference>
<keyword evidence="7" id="KW-0238">DNA-binding</keyword>
<reference key="2">
    <citation type="submission" date="2011-08" db="EMBL/GenBank/DDBJ databases">
        <title>Genome sequence of Naumovozyma castellii.</title>
        <authorList>
            <person name="Gordon J.L."/>
            <person name="Armisen D."/>
            <person name="Proux-Wera E."/>
            <person name="OhEigeartaigh S.S."/>
            <person name="Byrne K.P."/>
            <person name="Wolfe K.H."/>
        </authorList>
    </citation>
    <scope>NUCLEOTIDE SEQUENCE</scope>
    <source>
        <strain>Type strain:CBS 4309</strain>
    </source>
</reference>
<dbReference type="GO" id="GO:0000981">
    <property type="term" value="F:DNA-binding transcription factor activity, RNA polymerase II-specific"/>
    <property type="evidence" value="ECO:0007669"/>
    <property type="project" value="TreeGrafter"/>
</dbReference>
<dbReference type="PROSITE" id="PS50157">
    <property type="entry name" value="ZINC_FINGER_C2H2_2"/>
    <property type="match status" value="7"/>
</dbReference>
<dbReference type="OrthoDB" id="3437960at2759"/>
<dbReference type="GO" id="GO:0005634">
    <property type="term" value="C:nucleus"/>
    <property type="evidence" value="ECO:0007669"/>
    <property type="project" value="UniProtKB-SubCell"/>
</dbReference>
<keyword evidence="4 10" id="KW-0863">Zinc-finger</keyword>
<keyword evidence="2" id="KW-0479">Metal-binding</keyword>
<dbReference type="Pfam" id="PF21816">
    <property type="entry name" value="Zap1_zf1"/>
    <property type="match status" value="1"/>
</dbReference>
<evidence type="ECO:0000256" key="10">
    <source>
        <dbReference type="PROSITE-ProRule" id="PRU00042"/>
    </source>
</evidence>
<dbReference type="GO" id="GO:0008270">
    <property type="term" value="F:zinc ion binding"/>
    <property type="evidence" value="ECO:0007669"/>
    <property type="project" value="UniProtKB-KW"/>
</dbReference>
<dbReference type="Proteomes" id="UP000001640">
    <property type="component" value="Chromosome 1"/>
</dbReference>
<evidence type="ECO:0000256" key="11">
    <source>
        <dbReference type="SAM" id="MobiDB-lite"/>
    </source>
</evidence>
<evidence type="ECO:0000313" key="14">
    <source>
        <dbReference type="Proteomes" id="UP000001640"/>
    </source>
</evidence>
<evidence type="ECO:0000313" key="13">
    <source>
        <dbReference type="EMBL" id="CCC67474.1"/>
    </source>
</evidence>
<feature type="domain" description="C2H2-type" evidence="12">
    <location>
        <begin position="637"/>
        <end position="666"/>
    </location>
</feature>
<feature type="domain" description="C2H2-type" evidence="12">
    <location>
        <begin position="477"/>
        <end position="507"/>
    </location>
</feature>
<evidence type="ECO:0000256" key="7">
    <source>
        <dbReference type="ARBA" id="ARBA00023125"/>
    </source>
</evidence>
<keyword evidence="5" id="KW-0862">Zinc</keyword>
<dbReference type="InterPro" id="IPR048420">
    <property type="entry name" value="Zap1-like_Znf1"/>
</dbReference>
<keyword evidence="8" id="KW-0804">Transcription</keyword>
<keyword evidence="3" id="KW-0677">Repeat</keyword>
<reference evidence="14" key="1">
    <citation type="journal article" date="2011" name="Proc. Natl. Acad. Sci. U.S.A.">
        <title>Evolutionary erosion of yeast sex chromosomes by mating-type switching accidents.</title>
        <authorList>
            <person name="Gordon J.L."/>
            <person name="Armisen D."/>
            <person name="Proux-Wera E."/>
            <person name="Oheigeartaigh S.S."/>
            <person name="Byrne K.P."/>
            <person name="Wolfe K.H."/>
        </authorList>
    </citation>
    <scope>NUCLEOTIDE SEQUENCE [LARGE SCALE GENOMIC DNA]</scope>
    <source>
        <strain evidence="14">ATCC 76901 / BCRC 22586 / CBS 4309 / NBRC 1992 / NRRL Y-12630</strain>
    </source>
</reference>
<dbReference type="SMART" id="SM00355">
    <property type="entry name" value="ZnF_C2H2"/>
    <property type="match status" value="8"/>
</dbReference>
<feature type="domain" description="C2H2-type" evidence="12">
    <location>
        <begin position="604"/>
        <end position="629"/>
    </location>
</feature>
<protein>
    <recommendedName>
        <fullName evidence="12">C2H2-type domain-containing protein</fullName>
    </recommendedName>
</protein>
<dbReference type="InterPro" id="IPR050329">
    <property type="entry name" value="GLI_C2H2-zinc-finger"/>
</dbReference>
<evidence type="ECO:0000256" key="4">
    <source>
        <dbReference type="ARBA" id="ARBA00022771"/>
    </source>
</evidence>
<dbReference type="Pfam" id="PF00096">
    <property type="entry name" value="zf-C2H2"/>
    <property type="match status" value="4"/>
</dbReference>
<feature type="domain" description="C2H2-type" evidence="12">
    <location>
        <begin position="667"/>
        <end position="694"/>
    </location>
</feature>
<dbReference type="eggNOG" id="KOG1721">
    <property type="taxonomic scope" value="Eukaryota"/>
</dbReference>
<feature type="domain" description="C2H2-type" evidence="12">
    <location>
        <begin position="723"/>
        <end position="745"/>
    </location>
</feature>
<dbReference type="Gene3D" id="6.10.140.370">
    <property type="match status" value="1"/>
</dbReference>
<evidence type="ECO:0000256" key="3">
    <source>
        <dbReference type="ARBA" id="ARBA00022737"/>
    </source>
</evidence>
<dbReference type="PROSITE" id="PS00028">
    <property type="entry name" value="ZINC_FINGER_C2H2_1"/>
    <property type="match status" value="5"/>
</dbReference>
<dbReference type="GeneID" id="96900953"/>
<evidence type="ECO:0000256" key="8">
    <source>
        <dbReference type="ARBA" id="ARBA00023163"/>
    </source>
</evidence>
<dbReference type="FunFam" id="3.30.160.60:FF:001443">
    <property type="entry name" value="Zinc finger protein 668"/>
    <property type="match status" value="1"/>
</dbReference>
<evidence type="ECO:0000256" key="6">
    <source>
        <dbReference type="ARBA" id="ARBA00023015"/>
    </source>
</evidence>
<dbReference type="InterPro" id="IPR013087">
    <property type="entry name" value="Znf_C2H2_type"/>
</dbReference>
<feature type="region of interest" description="Disordered" evidence="11">
    <location>
        <begin position="568"/>
        <end position="587"/>
    </location>
</feature>
<dbReference type="InterPro" id="IPR040792">
    <property type="entry name" value="Zap1_Znf2"/>
</dbReference>
<evidence type="ECO:0000256" key="1">
    <source>
        <dbReference type="ARBA" id="ARBA00004123"/>
    </source>
</evidence>
<feature type="domain" description="C2H2-type" evidence="12">
    <location>
        <begin position="749"/>
        <end position="773"/>
    </location>
</feature>
<dbReference type="SUPFAM" id="SSF57667">
    <property type="entry name" value="beta-beta-alpha zinc fingers"/>
    <property type="match status" value="4"/>
</dbReference>
<accession>G0V7M6</accession>
<proteinExistence type="predicted"/>
<sequence>MPHTTALIEEGLVHGHIHNYDNMTYIHGHVHHHNEALEGPTGNVDIQNQNLKLGVPPPAIPSRSSHIHHPCNETSNQFNDEDCQNFADCQHFEFVNYHDYRDVNNPYLKDNSSVFSNEGLLNLQRDMHYNDDLMLIPKKRKLNGPTATTLNSNNNNVHNEADNCYCNPKILEICCEKDHHNAVNNNNTVKQETPLMDSLDDDLVIYADVPNEPFAIPDLNDPISLNNRINELNCDLTCQPMKQQPSLNSVKKEPKDKDEHDDINVMLDNYCKNCSNDSHTHENRGQQQKPLGEAPYHEHVVNSQTDLKILEDLCDISSLYEVPSANHMNHHNHKHLNNDKESLQQNQNQSINLLESTIGPVQNQNTLRYSTPTEFEKEHHHHHRIQLHPHKAIRNNATLMNDNNNSVNVNGNTYSYERVKRERQDKFYHYPTVPSTSVSTHPQIQDNQRVNSTTNLLHENNTINFNWTFKKDENASLKCKWASCTKSFNTLLELQKHIIKDHVSAPPTTTTNNPQQQYHGGKLMTNSCNWQDCDFTNENNDLCSLINHINDSHGINFDIKFMDSKSGTNIPLTESPPSMPVSSLPSSDASASSSSSYLPLPSTHNCRWGDCSGSFSSAQELNIHMENMHLLKGQSQYECHWANCHKIFSQRQRLVRHMRVHSGYKPFQCSICKKHFSNEETLKQHERTHSGEKPFKCDICGKRFAISSSLKIHIRTHTGEKPLHCKICGKAFNESSNLSKHMKTHLKRFKCEKCEASFNTVSKLRSHQNHCTQ</sequence>
<dbReference type="InParanoid" id="G0V7M6"/>
<evidence type="ECO:0000256" key="2">
    <source>
        <dbReference type="ARBA" id="ARBA00022723"/>
    </source>
</evidence>
<dbReference type="PANTHER" id="PTHR19818:SF139">
    <property type="entry name" value="PAIR-RULE PROTEIN ODD-PAIRED"/>
    <property type="match status" value="1"/>
</dbReference>
<dbReference type="STRING" id="1064592.G0V7M6"/>
<evidence type="ECO:0000256" key="5">
    <source>
        <dbReference type="ARBA" id="ARBA00022833"/>
    </source>
</evidence>
<dbReference type="GO" id="GO:0000978">
    <property type="term" value="F:RNA polymerase II cis-regulatory region sequence-specific DNA binding"/>
    <property type="evidence" value="ECO:0007669"/>
    <property type="project" value="TreeGrafter"/>
</dbReference>
<feature type="domain" description="C2H2-type" evidence="12">
    <location>
        <begin position="695"/>
        <end position="722"/>
    </location>
</feature>
<evidence type="ECO:0000259" key="12">
    <source>
        <dbReference type="PROSITE" id="PS50157"/>
    </source>
</evidence>
<keyword evidence="9" id="KW-0539">Nucleus</keyword>
<dbReference type="InterPro" id="IPR036236">
    <property type="entry name" value="Znf_C2H2_sf"/>
</dbReference>
<organism evidence="13 14">
    <name type="scientific">Naumovozyma castellii</name>
    <name type="common">Yeast</name>
    <name type="synonym">Saccharomyces castellii</name>
    <dbReference type="NCBI Taxonomy" id="27288"/>
    <lineage>
        <taxon>Eukaryota</taxon>
        <taxon>Fungi</taxon>
        <taxon>Dikarya</taxon>
        <taxon>Ascomycota</taxon>
        <taxon>Saccharomycotina</taxon>
        <taxon>Saccharomycetes</taxon>
        <taxon>Saccharomycetales</taxon>
        <taxon>Saccharomycetaceae</taxon>
        <taxon>Naumovozyma</taxon>
    </lineage>
</organism>
<dbReference type="AlphaFoldDB" id="G0V7M6"/>
<evidence type="ECO:0000256" key="9">
    <source>
        <dbReference type="ARBA" id="ARBA00023242"/>
    </source>
</evidence>
<dbReference type="KEGG" id="ncs:NCAS_0A09160"/>
<dbReference type="GO" id="GO:0045944">
    <property type="term" value="P:positive regulation of transcription by RNA polymerase II"/>
    <property type="evidence" value="ECO:0007669"/>
    <property type="project" value="UniProtKB-ARBA"/>
</dbReference>
<gene>
    <name evidence="13" type="primary">NCAS0A09160</name>
    <name evidence="13" type="ordered locus">NCAS_0A09160</name>
</gene>
<dbReference type="Gene3D" id="3.30.160.60">
    <property type="entry name" value="Classic Zinc Finger"/>
    <property type="match status" value="5"/>
</dbReference>
<dbReference type="Pfam" id="PF18217">
    <property type="entry name" value="Zap1_zf2"/>
    <property type="match status" value="1"/>
</dbReference>
<dbReference type="RefSeq" id="XP_003673855.1">
    <property type="nucleotide sequence ID" value="XM_003673807.1"/>
</dbReference>
<dbReference type="OMA" id="CQHFEFL"/>
<dbReference type="HOGENOM" id="CLU_014727_0_0_1"/>
<dbReference type="FunFam" id="3.30.160.60:FF:000557">
    <property type="entry name" value="zinc finger and SCAN domain-containing protein 29"/>
    <property type="match status" value="1"/>
</dbReference>
<comment type="subcellular location">
    <subcellularLocation>
        <location evidence="1">Nucleus</location>
    </subcellularLocation>
</comment>
<keyword evidence="6" id="KW-0805">Transcription regulation</keyword>